<gene>
    <name evidence="2" type="ORF">EIZ48_26685</name>
</gene>
<sequence length="165" mass="18504">MIIVEASTSYSELYHDYITECVEGGVEHYNEAIGNPEEYLNTVVAYSQGQQLPEGWVPISTYFCIDDNRLLGAIRLRHGSNDYIDNVIGHVGYETRPSARGLGVAQTLLTWLKENMLNDEVTLICSESNMASQKVIEKCGGVFITSFHDNIGKKVALRYLLSNHR</sequence>
<evidence type="ECO:0000313" key="3">
    <source>
        <dbReference type="Proteomes" id="UP000738517"/>
    </source>
</evidence>
<dbReference type="PANTHER" id="PTHR39173:SF1">
    <property type="entry name" value="ACETYLTRANSFERASE"/>
    <property type="match status" value="1"/>
</dbReference>
<dbReference type="Gene3D" id="3.40.630.30">
    <property type="match status" value="1"/>
</dbReference>
<dbReference type="InterPro" id="IPR000182">
    <property type="entry name" value="GNAT_dom"/>
</dbReference>
<accession>A0ABW9YQ78</accession>
<feature type="domain" description="N-acetyltransferase" evidence="1">
    <location>
        <begin position="1"/>
        <end position="162"/>
    </location>
</feature>
<dbReference type="PROSITE" id="PS51186">
    <property type="entry name" value="GNAT"/>
    <property type="match status" value="1"/>
</dbReference>
<dbReference type="EMBL" id="RSEJ01000046">
    <property type="protein sequence ID" value="NBI56097.1"/>
    <property type="molecule type" value="Genomic_DNA"/>
</dbReference>
<dbReference type="PANTHER" id="PTHR39173">
    <property type="entry name" value="ACETYLTRANSFERASE"/>
    <property type="match status" value="1"/>
</dbReference>
<reference evidence="2 3" key="1">
    <citation type="journal article" date="2017" name="Int. J. Syst. Evol. Microbiol.">
        <title>Photobacterium alginatilyticum sp. nov., a marine bacterium isolated from bottom seawater.</title>
        <authorList>
            <person name="Wang X."/>
            <person name="Wang Y."/>
            <person name="Yang X."/>
            <person name="Sun H."/>
            <person name="Li B."/>
            <person name="Zhang X.H."/>
        </authorList>
    </citation>
    <scope>NUCLEOTIDE SEQUENCE [LARGE SCALE GENOMIC DNA]</scope>
    <source>
        <strain evidence="2 3">P03D4</strain>
    </source>
</reference>
<proteinExistence type="predicted"/>
<dbReference type="CDD" id="cd04301">
    <property type="entry name" value="NAT_SF"/>
    <property type="match status" value="1"/>
</dbReference>
<keyword evidence="3" id="KW-1185">Reference proteome</keyword>
<name>A0ABW9YQ78_9GAMM</name>
<comment type="caution">
    <text evidence="2">The sequence shown here is derived from an EMBL/GenBank/DDBJ whole genome shotgun (WGS) entry which is preliminary data.</text>
</comment>
<dbReference type="RefSeq" id="WP_160658261.1">
    <property type="nucleotide sequence ID" value="NZ_RSEJ01000046.1"/>
</dbReference>
<evidence type="ECO:0000259" key="1">
    <source>
        <dbReference type="PROSITE" id="PS51186"/>
    </source>
</evidence>
<dbReference type="Pfam" id="PF00583">
    <property type="entry name" value="Acetyltransf_1"/>
    <property type="match status" value="1"/>
</dbReference>
<dbReference type="InterPro" id="IPR016181">
    <property type="entry name" value="Acyl_CoA_acyltransferase"/>
</dbReference>
<dbReference type="SUPFAM" id="SSF55729">
    <property type="entry name" value="Acyl-CoA N-acyltransferases (Nat)"/>
    <property type="match status" value="1"/>
</dbReference>
<protein>
    <submittedName>
        <fullName evidence="2">GNAT family N-acetyltransferase</fullName>
    </submittedName>
</protein>
<evidence type="ECO:0000313" key="2">
    <source>
        <dbReference type="EMBL" id="NBI56097.1"/>
    </source>
</evidence>
<organism evidence="2 3">
    <name type="scientific">Photobacterium alginatilyticum</name>
    <dbReference type="NCBI Taxonomy" id="1775171"/>
    <lineage>
        <taxon>Bacteria</taxon>
        <taxon>Pseudomonadati</taxon>
        <taxon>Pseudomonadota</taxon>
        <taxon>Gammaproteobacteria</taxon>
        <taxon>Vibrionales</taxon>
        <taxon>Vibrionaceae</taxon>
        <taxon>Photobacterium</taxon>
    </lineage>
</organism>
<dbReference type="Proteomes" id="UP000738517">
    <property type="component" value="Unassembled WGS sequence"/>
</dbReference>